<keyword evidence="5" id="KW-1185">Reference proteome</keyword>
<reference evidence="4 5" key="1">
    <citation type="journal article" date="2024" name="bioRxiv">
        <title>A reference genome for Trichogramma kaykai: A tiny desert-dwelling parasitoid wasp with competing sex-ratio distorters.</title>
        <authorList>
            <person name="Culotta J."/>
            <person name="Lindsey A.R."/>
        </authorList>
    </citation>
    <scope>NUCLEOTIDE SEQUENCE [LARGE SCALE GENOMIC DNA]</scope>
    <source>
        <strain evidence="4 5">KSX58</strain>
    </source>
</reference>
<feature type="chain" id="PRO_5044791214" description="Nose resistant-to-fluoxetine protein N-terminal domain-containing protein" evidence="2">
    <location>
        <begin position="25"/>
        <end position="686"/>
    </location>
</feature>
<dbReference type="AlphaFoldDB" id="A0ABD2VTZ5"/>
<evidence type="ECO:0000256" key="2">
    <source>
        <dbReference type="SAM" id="SignalP"/>
    </source>
</evidence>
<evidence type="ECO:0000259" key="3">
    <source>
        <dbReference type="SMART" id="SM00703"/>
    </source>
</evidence>
<evidence type="ECO:0000256" key="1">
    <source>
        <dbReference type="SAM" id="Phobius"/>
    </source>
</evidence>
<feature type="signal peptide" evidence="2">
    <location>
        <begin position="1"/>
        <end position="24"/>
    </location>
</feature>
<dbReference type="PANTHER" id="PTHR11161">
    <property type="entry name" value="O-ACYLTRANSFERASE"/>
    <property type="match status" value="1"/>
</dbReference>
<dbReference type="Pfam" id="PF01757">
    <property type="entry name" value="Acyl_transf_3"/>
    <property type="match status" value="1"/>
</dbReference>
<sequence length="686" mass="78539">MCRRLKVLLFMTSFFTFVTHPTVAINSNHYEETFFNQDVVNALKLLSPRELVRNHNFNAAFTREKIKSNRTLCLEELIIMDESLLEGKMWALQMIDASSKLPSGILQGNFVDLGMFDECISVYDNSSEFEIRGRHCMYSIGITLGNFTLPMNPSLSICVPSQCSADDIAYLFNNTLQTISPSNHSMISLATTSCSIIDKTIWDTEFIVCLSLLVLFVGFLIACSVCDYIFSIRNSNQKRHLAKGIISSFSLQRNAASILSIKQNEGSLPAIHGIRFLSIAWIVLGHEFVLQAMSVNINELDIFEFIQSWKSLYLFMGPFAVDTFFVLSGFLMTYMFLKSIEKQKFFNIPMYYLHRFFRLTPAVVALLAISIAFIPKFTSSARWDSLIGLIVGNCRKNWWPTIIYVQNFVNVNDMCLPHLWYLAVDMQLFWISPIILYPLYKKPKIGLLILSGFIVASIITPAVIVSVNDYHPLSFGKETNITAIMEMFKHVYIVPYTRASPWLIGILAGYCLKNNMKIVKKSYVAIGWFLAVVAFVFVTYGTRTFTDPEYVYNPIWETTFNALSKPIWALAVCWVIYTCVNNQAGPVSHFLSWKYFMPLSRISYCLYLVHFVLEAIETFAERTPAYFSQINIWHYYLSDLIICTMIAFIFSLMFESPIVVLEKILLQPKSTYESHKDTVNGEEDEA</sequence>
<dbReference type="InterPro" id="IPR006621">
    <property type="entry name" value="Nose-resist-to-fluoxetine_N"/>
</dbReference>
<keyword evidence="1" id="KW-0812">Transmembrane</keyword>
<dbReference type="Pfam" id="PF20146">
    <property type="entry name" value="NRF"/>
    <property type="match status" value="1"/>
</dbReference>
<proteinExistence type="predicted"/>
<feature type="transmembrane region" description="Helical" evidence="1">
    <location>
        <begin position="356"/>
        <end position="374"/>
    </location>
</feature>
<dbReference type="EMBL" id="JBJJXI010000181">
    <property type="protein sequence ID" value="KAL3383817.1"/>
    <property type="molecule type" value="Genomic_DNA"/>
</dbReference>
<feature type="transmembrane region" description="Helical" evidence="1">
    <location>
        <begin position="487"/>
        <end position="511"/>
    </location>
</feature>
<dbReference type="Proteomes" id="UP001627154">
    <property type="component" value="Unassembled WGS sequence"/>
</dbReference>
<feature type="domain" description="Nose resistant-to-fluoxetine protein N-terminal" evidence="3">
    <location>
        <begin position="70"/>
        <end position="196"/>
    </location>
</feature>
<evidence type="ECO:0000313" key="4">
    <source>
        <dbReference type="EMBL" id="KAL3383817.1"/>
    </source>
</evidence>
<keyword evidence="1" id="KW-1133">Transmembrane helix</keyword>
<name>A0ABD2VTZ5_9HYME</name>
<dbReference type="InterPro" id="IPR052728">
    <property type="entry name" value="O2_lipid_transport_reg"/>
</dbReference>
<keyword evidence="2" id="KW-0732">Signal</keyword>
<feature type="transmembrane region" description="Helical" evidence="1">
    <location>
        <begin position="592"/>
        <end position="613"/>
    </location>
</feature>
<feature type="transmembrane region" description="Helical" evidence="1">
    <location>
        <begin position="523"/>
        <end position="542"/>
    </location>
</feature>
<feature type="transmembrane region" description="Helical" evidence="1">
    <location>
        <begin position="633"/>
        <end position="654"/>
    </location>
</feature>
<accession>A0ABD2VTZ5</accession>
<dbReference type="SMART" id="SM00703">
    <property type="entry name" value="NRF"/>
    <property type="match status" value="1"/>
</dbReference>
<evidence type="ECO:0000313" key="5">
    <source>
        <dbReference type="Proteomes" id="UP001627154"/>
    </source>
</evidence>
<feature type="transmembrane region" description="Helical" evidence="1">
    <location>
        <begin position="419"/>
        <end position="440"/>
    </location>
</feature>
<feature type="transmembrane region" description="Helical" evidence="1">
    <location>
        <begin position="447"/>
        <end position="467"/>
    </location>
</feature>
<feature type="transmembrane region" description="Helical" evidence="1">
    <location>
        <begin position="274"/>
        <end position="293"/>
    </location>
</feature>
<feature type="transmembrane region" description="Helical" evidence="1">
    <location>
        <begin position="210"/>
        <end position="230"/>
    </location>
</feature>
<organism evidence="4 5">
    <name type="scientific">Trichogramma kaykai</name>
    <dbReference type="NCBI Taxonomy" id="54128"/>
    <lineage>
        <taxon>Eukaryota</taxon>
        <taxon>Metazoa</taxon>
        <taxon>Ecdysozoa</taxon>
        <taxon>Arthropoda</taxon>
        <taxon>Hexapoda</taxon>
        <taxon>Insecta</taxon>
        <taxon>Pterygota</taxon>
        <taxon>Neoptera</taxon>
        <taxon>Endopterygota</taxon>
        <taxon>Hymenoptera</taxon>
        <taxon>Apocrita</taxon>
        <taxon>Proctotrupomorpha</taxon>
        <taxon>Chalcidoidea</taxon>
        <taxon>Trichogrammatidae</taxon>
        <taxon>Trichogramma</taxon>
    </lineage>
</organism>
<feature type="transmembrane region" description="Helical" evidence="1">
    <location>
        <begin position="313"/>
        <end position="336"/>
    </location>
</feature>
<dbReference type="PANTHER" id="PTHR11161:SF0">
    <property type="entry name" value="O-ACYLTRANSFERASE LIKE PROTEIN"/>
    <property type="match status" value="1"/>
</dbReference>
<comment type="caution">
    <text evidence="4">The sequence shown here is derived from an EMBL/GenBank/DDBJ whole genome shotgun (WGS) entry which is preliminary data.</text>
</comment>
<feature type="transmembrane region" description="Helical" evidence="1">
    <location>
        <begin position="562"/>
        <end position="580"/>
    </location>
</feature>
<dbReference type="InterPro" id="IPR002656">
    <property type="entry name" value="Acyl_transf_3_dom"/>
</dbReference>
<gene>
    <name evidence="4" type="ORF">TKK_020187</name>
</gene>
<protein>
    <recommendedName>
        <fullName evidence="3">Nose resistant-to-fluoxetine protein N-terminal domain-containing protein</fullName>
    </recommendedName>
</protein>
<keyword evidence="1" id="KW-0472">Membrane</keyword>